<dbReference type="InterPro" id="IPR027417">
    <property type="entry name" value="P-loop_NTPase"/>
</dbReference>
<reference evidence="7 8" key="1">
    <citation type="submission" date="2018-06" db="EMBL/GenBank/DDBJ databases">
        <title>A transcriptomic atlas of mushroom development highlights an independent origin of complex multicellularity.</title>
        <authorList>
            <consortium name="DOE Joint Genome Institute"/>
            <person name="Krizsan K."/>
            <person name="Almasi E."/>
            <person name="Merenyi Z."/>
            <person name="Sahu N."/>
            <person name="Viragh M."/>
            <person name="Koszo T."/>
            <person name="Mondo S."/>
            <person name="Kiss B."/>
            <person name="Balint B."/>
            <person name="Kues U."/>
            <person name="Barry K."/>
            <person name="Hegedus J.C."/>
            <person name="Henrissat B."/>
            <person name="Johnson J."/>
            <person name="Lipzen A."/>
            <person name="Ohm R."/>
            <person name="Nagy I."/>
            <person name="Pangilinan J."/>
            <person name="Yan J."/>
            <person name="Xiong Y."/>
            <person name="Grigoriev I.V."/>
            <person name="Hibbett D.S."/>
            <person name="Nagy L.G."/>
        </authorList>
    </citation>
    <scope>NUCLEOTIDE SEQUENCE [LARGE SCALE GENOMIC DNA]</scope>
    <source>
        <strain evidence="7 8">SZMC22713</strain>
    </source>
</reference>
<dbReference type="Proteomes" id="UP000294933">
    <property type="component" value="Unassembled WGS sequence"/>
</dbReference>
<evidence type="ECO:0000256" key="2">
    <source>
        <dbReference type="ARBA" id="ARBA00022840"/>
    </source>
</evidence>
<evidence type="ECO:0000256" key="3">
    <source>
        <dbReference type="PROSITE-ProRule" id="PRU00283"/>
    </source>
</evidence>
<evidence type="ECO:0000256" key="4">
    <source>
        <dbReference type="RuleBase" id="RU000394"/>
    </source>
</evidence>
<feature type="domain" description="Kinesin motor" evidence="6">
    <location>
        <begin position="102"/>
        <end position="455"/>
    </location>
</feature>
<evidence type="ECO:0000313" key="7">
    <source>
        <dbReference type="EMBL" id="TDL21610.1"/>
    </source>
</evidence>
<protein>
    <recommendedName>
        <fullName evidence="4">Kinesin-like protein</fullName>
    </recommendedName>
</protein>
<feature type="compositionally biased region" description="Basic and acidic residues" evidence="5">
    <location>
        <begin position="700"/>
        <end position="718"/>
    </location>
</feature>
<evidence type="ECO:0000313" key="8">
    <source>
        <dbReference type="Proteomes" id="UP000294933"/>
    </source>
</evidence>
<keyword evidence="2 3" id="KW-0067">ATP-binding</keyword>
<dbReference type="EMBL" id="ML170179">
    <property type="protein sequence ID" value="TDL21610.1"/>
    <property type="molecule type" value="Genomic_DNA"/>
</dbReference>
<dbReference type="InterPro" id="IPR019821">
    <property type="entry name" value="Kinesin_motor_CS"/>
</dbReference>
<dbReference type="GO" id="GO:0005871">
    <property type="term" value="C:kinesin complex"/>
    <property type="evidence" value="ECO:0007669"/>
    <property type="project" value="TreeGrafter"/>
</dbReference>
<organism evidence="7 8">
    <name type="scientific">Rickenella mellea</name>
    <dbReference type="NCBI Taxonomy" id="50990"/>
    <lineage>
        <taxon>Eukaryota</taxon>
        <taxon>Fungi</taxon>
        <taxon>Dikarya</taxon>
        <taxon>Basidiomycota</taxon>
        <taxon>Agaricomycotina</taxon>
        <taxon>Agaricomycetes</taxon>
        <taxon>Hymenochaetales</taxon>
        <taxon>Rickenellaceae</taxon>
        <taxon>Rickenella</taxon>
    </lineage>
</organism>
<feature type="region of interest" description="Disordered" evidence="5">
    <location>
        <begin position="700"/>
        <end position="747"/>
    </location>
</feature>
<dbReference type="InterPro" id="IPR036961">
    <property type="entry name" value="Kinesin_motor_dom_sf"/>
</dbReference>
<dbReference type="InterPro" id="IPR001752">
    <property type="entry name" value="Kinesin_motor_dom"/>
</dbReference>
<dbReference type="AlphaFoldDB" id="A0A4Y7Q467"/>
<feature type="compositionally biased region" description="Low complexity" evidence="5">
    <location>
        <begin position="457"/>
        <end position="471"/>
    </location>
</feature>
<dbReference type="SMART" id="SM00129">
    <property type="entry name" value="KISc"/>
    <property type="match status" value="1"/>
</dbReference>
<dbReference type="GO" id="GO:0007018">
    <property type="term" value="P:microtubule-based movement"/>
    <property type="evidence" value="ECO:0007669"/>
    <property type="project" value="InterPro"/>
</dbReference>
<dbReference type="GO" id="GO:0008017">
    <property type="term" value="F:microtubule binding"/>
    <property type="evidence" value="ECO:0007669"/>
    <property type="project" value="InterPro"/>
</dbReference>
<dbReference type="SUPFAM" id="SSF52540">
    <property type="entry name" value="P-loop containing nucleoside triphosphate hydrolases"/>
    <property type="match status" value="1"/>
</dbReference>
<feature type="binding site" evidence="3">
    <location>
        <begin position="179"/>
        <end position="186"/>
    </location>
    <ligand>
        <name>ATP</name>
        <dbReference type="ChEBI" id="CHEBI:30616"/>
    </ligand>
</feature>
<feature type="compositionally biased region" description="Polar residues" evidence="5">
    <location>
        <begin position="25"/>
        <end position="36"/>
    </location>
</feature>
<evidence type="ECO:0000256" key="1">
    <source>
        <dbReference type="ARBA" id="ARBA00022741"/>
    </source>
</evidence>
<dbReference type="GO" id="GO:0005524">
    <property type="term" value="F:ATP binding"/>
    <property type="evidence" value="ECO:0007669"/>
    <property type="project" value="UniProtKB-UniRule"/>
</dbReference>
<dbReference type="PRINTS" id="PR00380">
    <property type="entry name" value="KINESINHEAVY"/>
</dbReference>
<keyword evidence="1 3" id="KW-0547">Nucleotide-binding</keyword>
<dbReference type="PROSITE" id="PS50067">
    <property type="entry name" value="KINESIN_MOTOR_2"/>
    <property type="match status" value="1"/>
</dbReference>
<evidence type="ECO:0000259" key="6">
    <source>
        <dbReference type="PROSITE" id="PS50067"/>
    </source>
</evidence>
<name>A0A4Y7Q467_9AGAM</name>
<proteinExistence type="inferred from homology"/>
<dbReference type="Gene3D" id="3.40.850.10">
    <property type="entry name" value="Kinesin motor domain"/>
    <property type="match status" value="1"/>
</dbReference>
<dbReference type="InterPro" id="IPR027640">
    <property type="entry name" value="Kinesin-like_fam"/>
</dbReference>
<sequence>MPIVRPTDIDPLTYQYSSIRKWRASNLSPSTTTTAPNDPPPSPTTAHARASKDALIAFRTRPFTPTELSTLISEIEVSHASETAIAAARKAGYPLVKDVVPGVSVACDGGLDAKQRGKMVVHVPSMKWTGPALTHKPFEADLAFVPEADNEEVYQRTVVSQDMLNLVLSGGVGCVLAYGQTGSGKTWTMEGIEHAVARDLFDAADALDASNTGTGKDTGVGSGKLELYATFIELLGKNAYDLLADPVTASGTSTPVGADTNNAEAEEDVEPQRPALPIYEDKLGLVRPSAVTTHPITSPSSLSTLITRALAHRRTSATAKNARSSRSHAILSIYVRRKGWGDEGVLMLVDLAGSERYEDLKKHSPALMAQSRANNKSLLALKECVRAKALAGTDDDVFVHVPFRSDKLTLLLKPIFDLESHQHTKLIVIAHVSPLMSDASHSSSTLSYAAPFSIVAPQQSTNPSSPMSNTNKFDDKDPRTWSTEQTVNWVKETMGYAKERYLASEDAQMYEAQISKSAVQGGDAGMNVEEMVAKVDWDAQLLCPEPMTGRMLARMYGVEWVRRCRDAVVDADLKKSLDLKSGDSASSHLQSAKIFGEIFDGVALQMYFELNDLVVKARNRTRTGAMKSRKVIKEDDIYGAADSEVMKDRAETGGPITTEEALDFELKYGNLVRKEVEDSRRERKGGFHDIYSRWRSQWRREWDSGERAEESRDGRAWPDDTAGGEGGGEDEGAEDEVKSTNEETAVA</sequence>
<evidence type="ECO:0000256" key="5">
    <source>
        <dbReference type="SAM" id="MobiDB-lite"/>
    </source>
</evidence>
<dbReference type="OrthoDB" id="3176171at2759"/>
<dbReference type="GO" id="GO:0005874">
    <property type="term" value="C:microtubule"/>
    <property type="evidence" value="ECO:0007669"/>
    <property type="project" value="UniProtKB-KW"/>
</dbReference>
<dbReference type="GO" id="GO:0016887">
    <property type="term" value="F:ATP hydrolysis activity"/>
    <property type="evidence" value="ECO:0007669"/>
    <property type="project" value="TreeGrafter"/>
</dbReference>
<dbReference type="STRING" id="50990.A0A4Y7Q467"/>
<accession>A0A4Y7Q467</accession>
<feature type="region of interest" description="Disordered" evidence="5">
    <location>
        <begin position="25"/>
        <end position="49"/>
    </location>
</feature>
<keyword evidence="8" id="KW-1185">Reference proteome</keyword>
<keyword evidence="7" id="KW-0378">Hydrolase</keyword>
<dbReference type="GO" id="GO:0003777">
    <property type="term" value="F:microtubule motor activity"/>
    <property type="evidence" value="ECO:0007669"/>
    <property type="project" value="InterPro"/>
</dbReference>
<dbReference type="PANTHER" id="PTHR24115">
    <property type="entry name" value="KINESIN-RELATED"/>
    <property type="match status" value="1"/>
</dbReference>
<dbReference type="Pfam" id="PF00225">
    <property type="entry name" value="Kinesin"/>
    <property type="match status" value="1"/>
</dbReference>
<comment type="similarity">
    <text evidence="3 4">Belongs to the TRAFAC class myosin-kinesin ATPase superfamily. Kinesin family.</text>
</comment>
<keyword evidence="4" id="KW-0493">Microtubule</keyword>
<keyword evidence="3 4" id="KW-0505">Motor protein</keyword>
<feature type="region of interest" description="Disordered" evidence="5">
    <location>
        <begin position="457"/>
        <end position="479"/>
    </location>
</feature>
<dbReference type="PROSITE" id="PS00411">
    <property type="entry name" value="KINESIN_MOTOR_1"/>
    <property type="match status" value="1"/>
</dbReference>
<gene>
    <name evidence="7" type="ORF">BD410DRAFT_898719</name>
</gene>
<dbReference type="VEuPathDB" id="FungiDB:BD410DRAFT_898719"/>